<dbReference type="eggNOG" id="arCOG11014">
    <property type="taxonomic scope" value="Archaea"/>
</dbReference>
<dbReference type="EMBL" id="AOMB01000013">
    <property type="protein sequence ID" value="EMA40140.1"/>
    <property type="molecule type" value="Genomic_DNA"/>
</dbReference>
<dbReference type="PANTHER" id="PTHR38479:SF2">
    <property type="entry name" value="WINGED HELIX DNA-BINDING DOMAIN-CONTAINING PROTEIN"/>
    <property type="match status" value="1"/>
</dbReference>
<reference evidence="1 2" key="1">
    <citation type="journal article" date="2014" name="PLoS Genet.">
        <title>Phylogenetically driven sequencing of extremely halophilic archaea reveals strategies for static and dynamic osmo-response.</title>
        <authorList>
            <person name="Becker E.A."/>
            <person name="Seitzer P.M."/>
            <person name="Tritt A."/>
            <person name="Larsen D."/>
            <person name="Krusor M."/>
            <person name="Yao A.I."/>
            <person name="Wu D."/>
            <person name="Madern D."/>
            <person name="Eisen J.A."/>
            <person name="Darling A.E."/>
            <person name="Facciotti M.T."/>
        </authorList>
    </citation>
    <scope>NUCLEOTIDE SEQUENCE [LARGE SCALE GENOMIC DNA]</scope>
    <source>
        <strain evidence="1 2">100A6</strain>
    </source>
</reference>
<name>M0M6Z0_9EURY</name>
<comment type="caution">
    <text evidence="1">The sequence shown here is derived from an EMBL/GenBank/DDBJ whole genome shotgun (WGS) entry which is preliminary data.</text>
</comment>
<protein>
    <recommendedName>
        <fullName evidence="3">Winged helix DNA-binding domain-containing protein</fullName>
    </recommendedName>
</protein>
<dbReference type="PATRIC" id="fig|1132509.6.peg.1139"/>
<gene>
    <name evidence="1" type="ORF">C447_04937</name>
</gene>
<evidence type="ECO:0008006" key="3">
    <source>
        <dbReference type="Google" id="ProtNLM"/>
    </source>
</evidence>
<dbReference type="PANTHER" id="PTHR38479">
    <property type="entry name" value="LMO0824 PROTEIN"/>
    <property type="match status" value="1"/>
</dbReference>
<dbReference type="RefSeq" id="WP_007691484.1">
    <property type="nucleotide sequence ID" value="NZ_AJRK01000141.1"/>
</dbReference>
<dbReference type="OrthoDB" id="303731at2157"/>
<organism evidence="1 2">
    <name type="scientific">Halococcus hamelinensis 100A6</name>
    <dbReference type="NCBI Taxonomy" id="1132509"/>
    <lineage>
        <taxon>Archaea</taxon>
        <taxon>Methanobacteriati</taxon>
        <taxon>Methanobacteriota</taxon>
        <taxon>Stenosarchaea group</taxon>
        <taxon>Halobacteria</taxon>
        <taxon>Halobacteriales</taxon>
        <taxon>Halococcaceae</taxon>
        <taxon>Halococcus</taxon>
    </lineage>
</organism>
<dbReference type="AlphaFoldDB" id="M0M6Z0"/>
<keyword evidence="2" id="KW-1185">Reference proteome</keyword>
<evidence type="ECO:0000313" key="1">
    <source>
        <dbReference type="EMBL" id="EMA40140.1"/>
    </source>
</evidence>
<dbReference type="InterPro" id="IPR009351">
    <property type="entry name" value="AlkZ-like"/>
</dbReference>
<proteinExistence type="predicted"/>
<sequence>MTASDGCERLLRHRLRAQRIAPRAANDVTVGDLVGSVCGIQAQEKPAAALSVRARRRGLTATDVERALYDERSVVRTWCMRGTFHLVATADLPWLLAVFGPTFATRGPDPRRLAEWGFDEERVEAAVETIGDVLADEGPLTREGIAEHLVDRGVAVDTATQAVYHLIRRAALRGVVCEVAPIDGTNAYDRLDSWVDPGPAPDHDDALATLAQRYLAAYGPATRADFAAWSGLYAKDVKTAWASLTDDARELETDAGEALMLEQADSDDPPIESLSVRLLPGYDTYLLGYKKEHRPVPDGYESHVWPGGGIIRPTVLVDGGVVGTWRLDRSRKTTGIDVTPFESLDESILKRVEHEATDVGRFLDESIECRVLRPD</sequence>
<evidence type="ECO:0000313" key="2">
    <source>
        <dbReference type="Proteomes" id="UP000011566"/>
    </source>
</evidence>
<accession>M0M6Z0</accession>
<dbReference type="Pfam" id="PF06224">
    <property type="entry name" value="AlkZ-like"/>
    <property type="match status" value="1"/>
</dbReference>
<dbReference type="Proteomes" id="UP000011566">
    <property type="component" value="Unassembled WGS sequence"/>
</dbReference>